<dbReference type="RefSeq" id="WP_071505545.1">
    <property type="nucleotide sequence ID" value="NZ_MORL01000018.1"/>
</dbReference>
<dbReference type="OrthoDB" id="955668at2"/>
<sequence>MILFLHALSLATLLSAVNPEDDKTKEAAAAPSNVAITKSMSLAIYPSADHSRVNLHVENHAGRKLSVNFLNQRGEQLATDYIPGRKQSYHAKFNVEALNRGTYQITVSDGKETLTKTFQINDTPAVNPSRVTLVE</sequence>
<keyword evidence="3" id="KW-1185">Reference proteome</keyword>
<evidence type="ECO:0000313" key="2">
    <source>
        <dbReference type="EMBL" id="OIN56819.1"/>
    </source>
</evidence>
<evidence type="ECO:0000259" key="1">
    <source>
        <dbReference type="Pfam" id="PF18962"/>
    </source>
</evidence>
<dbReference type="EMBL" id="MORL01000018">
    <property type="protein sequence ID" value="OIN56819.1"/>
    <property type="molecule type" value="Genomic_DNA"/>
</dbReference>
<dbReference type="AlphaFoldDB" id="A0A1S2VDP4"/>
<gene>
    <name evidence="2" type="ORF">BLX24_22870</name>
</gene>
<comment type="caution">
    <text evidence="2">The sequence shown here is derived from an EMBL/GenBank/DDBJ whole genome shotgun (WGS) entry which is preliminary data.</text>
</comment>
<evidence type="ECO:0000313" key="3">
    <source>
        <dbReference type="Proteomes" id="UP000181790"/>
    </source>
</evidence>
<feature type="domain" description="Secretion system C-terminal sorting" evidence="1">
    <location>
        <begin position="44"/>
        <end position="120"/>
    </location>
</feature>
<protein>
    <recommendedName>
        <fullName evidence="1">Secretion system C-terminal sorting domain-containing protein</fullName>
    </recommendedName>
</protein>
<organism evidence="2 3">
    <name type="scientific">Arsenicibacter rosenii</name>
    <dbReference type="NCBI Taxonomy" id="1750698"/>
    <lineage>
        <taxon>Bacteria</taxon>
        <taxon>Pseudomonadati</taxon>
        <taxon>Bacteroidota</taxon>
        <taxon>Cytophagia</taxon>
        <taxon>Cytophagales</taxon>
        <taxon>Spirosomataceae</taxon>
        <taxon>Arsenicibacter</taxon>
    </lineage>
</organism>
<reference evidence="2 3" key="1">
    <citation type="submission" date="2016-10" db="EMBL/GenBank/DDBJ databases">
        <title>Arsenicibacter rosenii gen. nov., sp. nov., an efficient arsenic-methylating bacterium isolated from an arsenic-contaminated paddy soil.</title>
        <authorList>
            <person name="Huang K."/>
        </authorList>
    </citation>
    <scope>NUCLEOTIDE SEQUENCE [LARGE SCALE GENOMIC DNA]</scope>
    <source>
        <strain evidence="2 3">SM-1</strain>
    </source>
</reference>
<name>A0A1S2VDP4_9BACT</name>
<accession>A0A1S2VDP4</accession>
<proteinExistence type="predicted"/>
<dbReference type="Pfam" id="PF18962">
    <property type="entry name" value="Por_Secre_tail"/>
    <property type="match status" value="1"/>
</dbReference>
<dbReference type="Proteomes" id="UP000181790">
    <property type="component" value="Unassembled WGS sequence"/>
</dbReference>
<dbReference type="InterPro" id="IPR026444">
    <property type="entry name" value="Secre_tail"/>
</dbReference>